<keyword evidence="5" id="KW-1185">Reference proteome</keyword>
<proteinExistence type="inferred from homology"/>
<sequence>MSKTLRQSVLITGASSGLGYEMARQFAAMGRDLALCARRIDRLEALKAECENINPNIKVSIRTLDVNDHDQVFAVFDAFNEEFNGLDRIIVNAGMGKGASVGTGYFEANKQTAITNFVSALAQCEAAMTIFRAQNYGHLVTISSISAVRGFRRALTVYAATKAALTSMTEGIRIDVRNKPISVSTIHPGFIRSEINEKVEKVPFMVDTKTGVKAIVEAIEKEKANAYVPSWPWAWLHYVLRIAPMSWLAKMS</sequence>
<evidence type="ECO:0000313" key="4">
    <source>
        <dbReference type="EMBL" id="RPJ65889.1"/>
    </source>
</evidence>
<dbReference type="PROSITE" id="PS00061">
    <property type="entry name" value="ADH_SHORT"/>
    <property type="match status" value="1"/>
</dbReference>
<dbReference type="OrthoDB" id="9808814at2"/>
<dbReference type="AlphaFoldDB" id="A0A3N5Y674"/>
<evidence type="ECO:0000313" key="5">
    <source>
        <dbReference type="Proteomes" id="UP000275281"/>
    </source>
</evidence>
<dbReference type="PRINTS" id="PR00081">
    <property type="entry name" value="GDHRDH"/>
</dbReference>
<reference evidence="4 5" key="1">
    <citation type="submission" date="2018-11" db="EMBL/GenBank/DDBJ databases">
        <authorList>
            <person name="Ye M.-Q."/>
            <person name="Du Z.-J."/>
        </authorList>
    </citation>
    <scope>NUCLEOTIDE SEQUENCE [LARGE SCALE GENOMIC DNA]</scope>
    <source>
        <strain evidence="4 5">U0105</strain>
    </source>
</reference>
<dbReference type="Pfam" id="PF00106">
    <property type="entry name" value="adh_short"/>
    <property type="match status" value="1"/>
</dbReference>
<dbReference type="InterPro" id="IPR002347">
    <property type="entry name" value="SDR_fam"/>
</dbReference>
<dbReference type="PRINTS" id="PR00080">
    <property type="entry name" value="SDRFAMILY"/>
</dbReference>
<dbReference type="GO" id="GO:0016491">
    <property type="term" value="F:oxidoreductase activity"/>
    <property type="evidence" value="ECO:0007669"/>
    <property type="project" value="UniProtKB-KW"/>
</dbReference>
<dbReference type="InterPro" id="IPR036291">
    <property type="entry name" value="NAD(P)-bd_dom_sf"/>
</dbReference>
<accession>A0A3N5Y674</accession>
<organism evidence="4 5">
    <name type="scientific">Alteromonas sediminis</name>
    <dbReference type="NCBI Taxonomy" id="2259342"/>
    <lineage>
        <taxon>Bacteria</taxon>
        <taxon>Pseudomonadati</taxon>
        <taxon>Pseudomonadota</taxon>
        <taxon>Gammaproteobacteria</taxon>
        <taxon>Alteromonadales</taxon>
        <taxon>Alteromonadaceae</taxon>
        <taxon>Alteromonas/Salinimonas group</taxon>
        <taxon>Alteromonas</taxon>
    </lineage>
</organism>
<evidence type="ECO:0000256" key="2">
    <source>
        <dbReference type="ARBA" id="ARBA00023002"/>
    </source>
</evidence>
<keyword evidence="2" id="KW-0560">Oxidoreductase</keyword>
<dbReference type="PANTHER" id="PTHR44196">
    <property type="entry name" value="DEHYDROGENASE/REDUCTASE SDR FAMILY MEMBER 7B"/>
    <property type="match status" value="1"/>
</dbReference>
<comment type="caution">
    <text evidence="4">The sequence shown here is derived from an EMBL/GenBank/DDBJ whole genome shotgun (WGS) entry which is preliminary data.</text>
</comment>
<dbReference type="RefSeq" id="WP_124028520.1">
    <property type="nucleotide sequence ID" value="NZ_JBHRSN010000007.1"/>
</dbReference>
<dbReference type="NCBIfam" id="NF006099">
    <property type="entry name" value="PRK08251.1"/>
    <property type="match status" value="1"/>
</dbReference>
<dbReference type="EMBL" id="RPOK01000004">
    <property type="protein sequence ID" value="RPJ65889.1"/>
    <property type="molecule type" value="Genomic_DNA"/>
</dbReference>
<name>A0A3N5Y674_9ALTE</name>
<dbReference type="Gene3D" id="3.40.50.720">
    <property type="entry name" value="NAD(P)-binding Rossmann-like Domain"/>
    <property type="match status" value="1"/>
</dbReference>
<dbReference type="PANTHER" id="PTHR44196:SF1">
    <property type="entry name" value="DEHYDROGENASE_REDUCTASE SDR FAMILY MEMBER 7B"/>
    <property type="match status" value="1"/>
</dbReference>
<gene>
    <name evidence="4" type="ORF">DRW07_13850</name>
</gene>
<evidence type="ECO:0000256" key="1">
    <source>
        <dbReference type="ARBA" id="ARBA00006484"/>
    </source>
</evidence>
<dbReference type="InterPro" id="IPR020904">
    <property type="entry name" value="Sc_DH/Rdtase_CS"/>
</dbReference>
<comment type="similarity">
    <text evidence="1 3">Belongs to the short-chain dehydrogenases/reductases (SDR) family.</text>
</comment>
<protein>
    <submittedName>
        <fullName evidence="4">SDR family oxidoreductase</fullName>
    </submittedName>
</protein>
<dbReference type="GO" id="GO:0016020">
    <property type="term" value="C:membrane"/>
    <property type="evidence" value="ECO:0007669"/>
    <property type="project" value="TreeGrafter"/>
</dbReference>
<dbReference type="SUPFAM" id="SSF51735">
    <property type="entry name" value="NAD(P)-binding Rossmann-fold domains"/>
    <property type="match status" value="1"/>
</dbReference>
<dbReference type="Proteomes" id="UP000275281">
    <property type="component" value="Unassembled WGS sequence"/>
</dbReference>
<evidence type="ECO:0000256" key="3">
    <source>
        <dbReference type="RuleBase" id="RU000363"/>
    </source>
</evidence>